<dbReference type="EMBL" id="CP092864">
    <property type="protein sequence ID" value="UYV62326.1"/>
    <property type="molecule type" value="Genomic_DNA"/>
</dbReference>
<dbReference type="InterPro" id="IPR036397">
    <property type="entry name" value="RNaseH_sf"/>
</dbReference>
<organism evidence="2 3">
    <name type="scientific">Cordylochernes scorpioides</name>
    <dbReference type="NCBI Taxonomy" id="51811"/>
    <lineage>
        <taxon>Eukaryota</taxon>
        <taxon>Metazoa</taxon>
        <taxon>Ecdysozoa</taxon>
        <taxon>Arthropoda</taxon>
        <taxon>Chelicerata</taxon>
        <taxon>Arachnida</taxon>
        <taxon>Pseudoscorpiones</taxon>
        <taxon>Cheliferoidea</taxon>
        <taxon>Chernetidae</taxon>
        <taxon>Cordylochernes</taxon>
    </lineage>
</organism>
<evidence type="ECO:0000256" key="1">
    <source>
        <dbReference type="SAM" id="MobiDB-lite"/>
    </source>
</evidence>
<name>A0ABY6K200_9ARAC</name>
<feature type="region of interest" description="Disordered" evidence="1">
    <location>
        <begin position="197"/>
        <end position="220"/>
    </location>
</feature>
<dbReference type="PANTHER" id="PTHR46060:SF1">
    <property type="entry name" value="MARINER MOS1 TRANSPOSASE-LIKE PROTEIN"/>
    <property type="match status" value="1"/>
</dbReference>
<accession>A0ABY6K200</accession>
<dbReference type="Gene3D" id="3.30.420.10">
    <property type="entry name" value="Ribonuclease H-like superfamily/Ribonuclease H"/>
    <property type="match status" value="1"/>
</dbReference>
<proteinExistence type="predicted"/>
<protein>
    <recommendedName>
        <fullName evidence="4">Transposase</fullName>
    </recommendedName>
</protein>
<reference evidence="2 3" key="1">
    <citation type="submission" date="2022-01" db="EMBL/GenBank/DDBJ databases">
        <title>A chromosomal length assembly of Cordylochernes scorpioides.</title>
        <authorList>
            <person name="Zeh D."/>
            <person name="Zeh J."/>
        </authorList>
    </citation>
    <scope>NUCLEOTIDE SEQUENCE [LARGE SCALE GENOMIC DNA]</scope>
    <source>
        <strain evidence="2">IN4F17</strain>
        <tissue evidence="2">Whole Body</tissue>
    </source>
</reference>
<dbReference type="PANTHER" id="PTHR46060">
    <property type="entry name" value="MARINER MOS1 TRANSPOSASE-LIKE PROTEIN"/>
    <property type="match status" value="1"/>
</dbReference>
<evidence type="ECO:0000313" key="3">
    <source>
        <dbReference type="Proteomes" id="UP001235939"/>
    </source>
</evidence>
<keyword evidence="3" id="KW-1185">Reference proteome</keyword>
<sequence length="220" mass="25583">MRNLREAIRQKSPDLWKNKNWLLHHDNAPAHTSLLVRDFLAKNNTLMKPQPPYSPDLAPCDFFLFPKLKRPMKGRHGIEGGVEKDFFKNEFLKCFENWKNRWHKCIISHGDYFEGDKIERNLIKFIKQRKLTFAGHVMLGSAGETLLTVLEGRDQGKGDDRYTDDLKQWTGRHEEMKKMADEALKEGDTERLCGLPSVEEGTEGGRYGKTMWPTLSRGRH</sequence>
<dbReference type="Proteomes" id="UP001235939">
    <property type="component" value="Chromosome 02"/>
</dbReference>
<gene>
    <name evidence="2" type="ORF">LAZ67_2000108</name>
</gene>
<dbReference type="InterPro" id="IPR052709">
    <property type="entry name" value="Transposase-MT_Hybrid"/>
</dbReference>
<evidence type="ECO:0008006" key="4">
    <source>
        <dbReference type="Google" id="ProtNLM"/>
    </source>
</evidence>
<evidence type="ECO:0000313" key="2">
    <source>
        <dbReference type="EMBL" id="UYV62326.1"/>
    </source>
</evidence>